<feature type="chain" id="PRO_5045265375" description="Beta/gamma crystallin 'Greek key' domain-containing protein" evidence="4">
    <location>
        <begin position="24"/>
        <end position="230"/>
    </location>
</feature>
<feature type="domain" description="Beta/gamma crystallin 'Greek key'" evidence="5">
    <location>
        <begin position="65"/>
        <end position="104"/>
    </location>
</feature>
<keyword evidence="7" id="KW-1185">Reference proteome</keyword>
<sequence length="230" mass="25954">MEHNMKRLFAAAALLASLQPVFAGEMSLYSQPDFRGSEVTVRDAAPNFRDFGFNDRASSIVVHSGSWEVCEHKNFGGYCAVLRPGEYADLRRFNNAISSAREVERWRDRGDGRWDDDRGGWRGDGRDGREAWREGREERREERRGWHGGPGIELFAAPRFGGESVGLTGDTRTLRSMGFNDRAGSLIVREGEWEVCEHADYRGRCAVFGPGSYPFLGDLNNEVSSARRLR</sequence>
<dbReference type="PANTHER" id="PTHR11818">
    <property type="entry name" value="BETA/GAMMA CRYSTALLIN"/>
    <property type="match status" value="1"/>
</dbReference>
<accession>A0ABX6FWY2</accession>
<evidence type="ECO:0000256" key="1">
    <source>
        <dbReference type="ARBA" id="ARBA00009646"/>
    </source>
</evidence>
<organism evidence="6 7">
    <name type="scientific">Pseudoduganella flava</name>
    <dbReference type="NCBI Taxonomy" id="871742"/>
    <lineage>
        <taxon>Bacteria</taxon>
        <taxon>Pseudomonadati</taxon>
        <taxon>Pseudomonadota</taxon>
        <taxon>Betaproteobacteria</taxon>
        <taxon>Burkholderiales</taxon>
        <taxon>Oxalobacteraceae</taxon>
        <taxon>Telluria group</taxon>
        <taxon>Pseudoduganella</taxon>
    </lineage>
</organism>
<dbReference type="InterPro" id="IPR011024">
    <property type="entry name" value="G_crystallin-like"/>
</dbReference>
<dbReference type="InterPro" id="IPR001064">
    <property type="entry name" value="Beta/gamma_crystallin"/>
</dbReference>
<evidence type="ECO:0000256" key="3">
    <source>
        <dbReference type="SAM" id="MobiDB-lite"/>
    </source>
</evidence>
<comment type="similarity">
    <text evidence="1">Belongs to the beta/gamma-crystallin family.</text>
</comment>
<evidence type="ECO:0000256" key="4">
    <source>
        <dbReference type="SAM" id="SignalP"/>
    </source>
</evidence>
<keyword evidence="2" id="KW-0677">Repeat</keyword>
<dbReference type="SUPFAM" id="SSF49695">
    <property type="entry name" value="gamma-Crystallin-like"/>
    <property type="match status" value="2"/>
</dbReference>
<feature type="region of interest" description="Disordered" evidence="3">
    <location>
        <begin position="125"/>
        <end position="145"/>
    </location>
</feature>
<dbReference type="SMART" id="SM00247">
    <property type="entry name" value="XTALbg"/>
    <property type="match status" value="2"/>
</dbReference>
<evidence type="ECO:0000256" key="2">
    <source>
        <dbReference type="ARBA" id="ARBA00022737"/>
    </source>
</evidence>
<feature type="domain" description="Beta/gamma crystallin 'Greek key'" evidence="5">
    <location>
        <begin position="191"/>
        <end position="230"/>
    </location>
</feature>
<dbReference type="Proteomes" id="UP000437862">
    <property type="component" value="Chromosome"/>
</dbReference>
<reference evidence="6 7" key="1">
    <citation type="submission" date="2019-12" db="EMBL/GenBank/DDBJ databases">
        <title>Draft Genome Sequences of Six Type Strains of the Genus Massilia.</title>
        <authorList>
            <person name="Miess H."/>
            <person name="Frediansyah A."/>
            <person name="Goeker M."/>
            <person name="Gross H."/>
        </authorList>
    </citation>
    <scope>NUCLEOTIDE SEQUENCE [LARGE SCALE GENOMIC DNA]</scope>
    <source>
        <strain evidence="6 7">DSM 26639</strain>
    </source>
</reference>
<feature type="signal peptide" evidence="4">
    <location>
        <begin position="1"/>
        <end position="23"/>
    </location>
</feature>
<dbReference type="Gene3D" id="2.60.20.10">
    <property type="entry name" value="Crystallins"/>
    <property type="match status" value="2"/>
</dbReference>
<feature type="domain" description="Beta/gamma crystallin 'Greek key'" evidence="5">
    <location>
        <begin position="24"/>
        <end position="64"/>
    </location>
</feature>
<evidence type="ECO:0000313" key="7">
    <source>
        <dbReference type="Proteomes" id="UP000437862"/>
    </source>
</evidence>
<dbReference type="Pfam" id="PF00030">
    <property type="entry name" value="Crystall"/>
    <property type="match status" value="2"/>
</dbReference>
<evidence type="ECO:0000259" key="5">
    <source>
        <dbReference type="PROSITE" id="PS50915"/>
    </source>
</evidence>
<protein>
    <recommendedName>
        <fullName evidence="5">Beta/gamma crystallin 'Greek key' domain-containing protein</fullName>
    </recommendedName>
</protein>
<gene>
    <name evidence="6" type="ORF">GO485_23130</name>
</gene>
<name>A0ABX6FWY2_9BURK</name>
<evidence type="ECO:0000313" key="6">
    <source>
        <dbReference type="EMBL" id="QGZ41661.1"/>
    </source>
</evidence>
<dbReference type="InterPro" id="IPR050252">
    <property type="entry name" value="Beta/Gamma-Crystallin"/>
</dbReference>
<dbReference type="EMBL" id="CP046904">
    <property type="protein sequence ID" value="QGZ41661.1"/>
    <property type="molecule type" value="Genomic_DNA"/>
</dbReference>
<keyword evidence="4" id="KW-0732">Signal</keyword>
<dbReference type="PANTHER" id="PTHR11818:SF42">
    <property type="entry name" value="VOLTAGE-GATED HYDROGEN CHANNEL 1"/>
    <property type="match status" value="1"/>
</dbReference>
<proteinExistence type="inferred from homology"/>
<dbReference type="PROSITE" id="PS50915">
    <property type="entry name" value="CRYSTALLIN_BETA_GAMMA"/>
    <property type="match status" value="3"/>
</dbReference>